<sequence>MNTRQLSLKTIRPEILSASINDSMSADERFQNLVLRPVIKLQNDLLNEVFMNYANKHKSVFYSLSLEKRIDYIENAITKDMKFRNSLKGMIIGLFTVEEYLIYIQNSSALNKRMMNIVKERLISNIQLFVKPEILKAI</sequence>
<proteinExistence type="predicted"/>
<dbReference type="OrthoDB" id="1271679at2"/>
<organism evidence="1 2">
    <name type="scientific">Siansivirga zeaxanthinifaciens CC-SAMT-1</name>
    <dbReference type="NCBI Taxonomy" id="1454006"/>
    <lineage>
        <taxon>Bacteria</taxon>
        <taxon>Pseudomonadati</taxon>
        <taxon>Bacteroidota</taxon>
        <taxon>Flavobacteriia</taxon>
        <taxon>Flavobacteriales</taxon>
        <taxon>Flavobacteriaceae</taxon>
        <taxon>Siansivirga</taxon>
    </lineage>
</organism>
<dbReference type="STRING" id="1454006.AW14_11935"/>
<dbReference type="EMBL" id="CP007202">
    <property type="protein sequence ID" value="AJR04249.1"/>
    <property type="molecule type" value="Genomic_DNA"/>
</dbReference>
<protein>
    <submittedName>
        <fullName evidence="1">Glyoxalase</fullName>
    </submittedName>
</protein>
<dbReference type="KEGG" id="sze:AW14_11935"/>
<dbReference type="HOGENOM" id="CLU_120889_0_0_10"/>
<dbReference type="AlphaFoldDB" id="A0A0C5WGI3"/>
<accession>A0A0C5WGI3</accession>
<name>A0A0C5WGI3_9FLAO</name>
<evidence type="ECO:0000313" key="1">
    <source>
        <dbReference type="EMBL" id="AJR04249.1"/>
    </source>
</evidence>
<dbReference type="PATRIC" id="fig|1454006.5.peg.2368"/>
<evidence type="ECO:0000313" key="2">
    <source>
        <dbReference type="Proteomes" id="UP000032229"/>
    </source>
</evidence>
<dbReference type="RefSeq" id="WP_044638962.1">
    <property type="nucleotide sequence ID" value="NZ_CP007202.1"/>
</dbReference>
<gene>
    <name evidence="1" type="ORF">AW14_11935</name>
</gene>
<reference evidence="1 2" key="1">
    <citation type="submission" date="2014-02" db="EMBL/GenBank/DDBJ databases">
        <authorList>
            <person name="Young C.-C."/>
            <person name="Hameed A."/>
            <person name="Huang H.-C."/>
            <person name="Shahina M."/>
        </authorList>
    </citation>
    <scope>NUCLEOTIDE SEQUENCE [LARGE SCALE GENOMIC DNA]</scope>
    <source>
        <strain evidence="1 2">CC-SAMT-1</strain>
    </source>
</reference>
<keyword evidence="2" id="KW-1185">Reference proteome</keyword>
<dbReference type="Proteomes" id="UP000032229">
    <property type="component" value="Chromosome"/>
</dbReference>